<reference evidence="5" key="1">
    <citation type="submission" date="2016-04" db="EMBL/GenBank/DDBJ databases">
        <authorList>
            <person name="Nguyen H.D."/>
            <person name="Samba Siva P."/>
            <person name="Cullis J."/>
            <person name="Levesque C.A."/>
            <person name="Hambleton S."/>
        </authorList>
    </citation>
    <scope>NUCLEOTIDE SEQUENCE</scope>
    <source>
        <strain evidence="5">DAOMC 236422</strain>
    </source>
</reference>
<feature type="domain" description="3-beta hydroxysteroid dehydrogenase/isomerase" evidence="4">
    <location>
        <begin position="40"/>
        <end position="274"/>
    </location>
</feature>
<dbReference type="SUPFAM" id="SSF51735">
    <property type="entry name" value="NAD(P)-binding Rossmann-fold domains"/>
    <property type="match status" value="2"/>
</dbReference>
<dbReference type="Proteomes" id="UP000078113">
    <property type="component" value="Unassembled WGS sequence"/>
</dbReference>
<evidence type="ECO:0000313" key="5">
    <source>
        <dbReference type="EMBL" id="KAE8272161.1"/>
    </source>
</evidence>
<evidence type="ECO:0000256" key="2">
    <source>
        <dbReference type="ARBA" id="ARBA00023002"/>
    </source>
</evidence>
<evidence type="ECO:0000256" key="1">
    <source>
        <dbReference type="ARBA" id="ARBA00009219"/>
    </source>
</evidence>
<feature type="region of interest" description="Disordered" evidence="3">
    <location>
        <begin position="298"/>
        <end position="328"/>
    </location>
</feature>
<dbReference type="InterPro" id="IPR050177">
    <property type="entry name" value="Lipid_A_modif_metabolic_enz"/>
</dbReference>
<dbReference type="PANTHER" id="PTHR43245">
    <property type="entry name" value="BIFUNCTIONAL POLYMYXIN RESISTANCE PROTEIN ARNA"/>
    <property type="match status" value="1"/>
</dbReference>
<feature type="compositionally biased region" description="Polar residues" evidence="3">
    <location>
        <begin position="1"/>
        <end position="11"/>
    </location>
</feature>
<accession>A0A8X7NDT8</accession>
<dbReference type="GO" id="GO:0016616">
    <property type="term" value="F:oxidoreductase activity, acting on the CH-OH group of donors, NAD or NADP as acceptor"/>
    <property type="evidence" value="ECO:0007669"/>
    <property type="project" value="InterPro"/>
</dbReference>
<evidence type="ECO:0000259" key="4">
    <source>
        <dbReference type="Pfam" id="PF01073"/>
    </source>
</evidence>
<sequence length="515" mass="56347">MHLALESSNFRSMDPLTTPHNTPDRYKMATSPASGAYHFVIGGAGFLGSSIVRLLLGRGEKHVAVFDLNPPPPKLKHDGVQYFIPGDLTSEQSLTDALLSFIGEKGGPETVIYHTASPAAAAAGPPKPELYEKVNVKGTRNVIEVARKLHVRKLVFTSSAGVVFDGKDLINVDERMPYPVPAMDHYNDTKARAESMVCLASGSPSDSSALLTVALRPAGIFGPNDRQALPGFFEVLRTRRTNFQIGKNENLFDWTYVDNVAHAHLLAADKLGESPLTAKGSEGAGLRALGTIHLADPVLGDDEKDSARARKVPTSEDRPSPPAPAKDYARQLPSTLSQETLAGNLDVRPVIRNRFDQFWSYVRTQEAQDDSEKRAESEGLGIAGETFFITNGSPVPFWDFPRSLWFQYFAQAQTSGALTAEQAKRFAPVTSSKATVLSKQFGLLLASASEAFGAISGRAVQFTRFKVTYTASARYHNIEKARRVLGYEPIVGMDEAVRRSVEWWTSEHPPQEFLK</sequence>
<dbReference type="EMBL" id="LWDG02000003">
    <property type="protein sequence ID" value="KAE8272161.1"/>
    <property type="molecule type" value="Genomic_DNA"/>
</dbReference>
<evidence type="ECO:0000313" key="6">
    <source>
        <dbReference type="Proteomes" id="UP000078113"/>
    </source>
</evidence>
<gene>
    <name evidence="5" type="ORF">A4X09_0g194</name>
</gene>
<dbReference type="Gene3D" id="3.40.50.720">
    <property type="entry name" value="NAD(P)-binding Rossmann-like Domain"/>
    <property type="match status" value="2"/>
</dbReference>
<proteinExistence type="inferred from homology"/>
<dbReference type="InterPro" id="IPR002225">
    <property type="entry name" value="3Beta_OHSteriod_DH/Estase"/>
</dbReference>
<feature type="compositionally biased region" description="Basic and acidic residues" evidence="3">
    <location>
        <begin position="305"/>
        <end position="319"/>
    </location>
</feature>
<comment type="caution">
    <text evidence="5">The sequence shown here is derived from an EMBL/GenBank/DDBJ whole genome shotgun (WGS) entry which is preliminary data.</text>
</comment>
<dbReference type="InterPro" id="IPR036291">
    <property type="entry name" value="NAD(P)-bd_dom_sf"/>
</dbReference>
<organism evidence="5 6">
    <name type="scientific">Tilletia walkeri</name>
    <dbReference type="NCBI Taxonomy" id="117179"/>
    <lineage>
        <taxon>Eukaryota</taxon>
        <taxon>Fungi</taxon>
        <taxon>Dikarya</taxon>
        <taxon>Basidiomycota</taxon>
        <taxon>Ustilaginomycotina</taxon>
        <taxon>Exobasidiomycetes</taxon>
        <taxon>Tilletiales</taxon>
        <taxon>Tilletiaceae</taxon>
        <taxon>Tilletia</taxon>
    </lineage>
</organism>
<evidence type="ECO:0000256" key="3">
    <source>
        <dbReference type="SAM" id="MobiDB-lite"/>
    </source>
</evidence>
<keyword evidence="6" id="KW-1185">Reference proteome</keyword>
<protein>
    <recommendedName>
        <fullName evidence="4">3-beta hydroxysteroid dehydrogenase/isomerase domain-containing protein</fullName>
    </recommendedName>
</protein>
<keyword evidence="2" id="KW-0560">Oxidoreductase</keyword>
<dbReference type="GO" id="GO:0006694">
    <property type="term" value="P:steroid biosynthetic process"/>
    <property type="evidence" value="ECO:0007669"/>
    <property type="project" value="InterPro"/>
</dbReference>
<reference evidence="5" key="2">
    <citation type="journal article" date="2019" name="IMA Fungus">
        <title>Genome sequencing and comparison of five Tilletia species to identify candidate genes for the detection of regulated species infecting wheat.</title>
        <authorList>
            <person name="Nguyen H.D.T."/>
            <person name="Sultana T."/>
            <person name="Kesanakurti P."/>
            <person name="Hambleton S."/>
        </authorList>
    </citation>
    <scope>NUCLEOTIDE SEQUENCE</scope>
    <source>
        <strain evidence="5">DAOMC 236422</strain>
    </source>
</reference>
<dbReference type="Pfam" id="PF01073">
    <property type="entry name" value="3Beta_HSD"/>
    <property type="match status" value="1"/>
</dbReference>
<dbReference type="AlphaFoldDB" id="A0A8X7NDT8"/>
<dbReference type="PANTHER" id="PTHR43245:SF51">
    <property type="entry name" value="SHORT CHAIN DEHYDROGENASE_REDUCTASE FAMILY 42E, MEMBER 2"/>
    <property type="match status" value="1"/>
</dbReference>
<name>A0A8X7NDT8_9BASI</name>
<feature type="region of interest" description="Disordered" evidence="3">
    <location>
        <begin position="1"/>
        <end position="25"/>
    </location>
</feature>
<comment type="similarity">
    <text evidence="1">Belongs to the 3-beta-HSD family.</text>
</comment>